<dbReference type="GO" id="GO:0016788">
    <property type="term" value="F:hydrolase activity, acting on ester bonds"/>
    <property type="evidence" value="ECO:0007669"/>
    <property type="project" value="UniProtKB-UniRule"/>
</dbReference>
<dbReference type="InterPro" id="IPR012337">
    <property type="entry name" value="RNaseH-like_sf"/>
</dbReference>
<dbReference type="NCBIfam" id="TIGR00250">
    <property type="entry name" value="RNAse_H_YqgF"/>
    <property type="match status" value="1"/>
</dbReference>
<dbReference type="Proteomes" id="UP000005707">
    <property type="component" value="Unassembled WGS sequence"/>
</dbReference>
<dbReference type="Pfam" id="PF03652">
    <property type="entry name" value="RuvX"/>
    <property type="match status" value="1"/>
</dbReference>
<dbReference type="GO" id="GO:0000967">
    <property type="term" value="P:rRNA 5'-end processing"/>
    <property type="evidence" value="ECO:0007669"/>
    <property type="project" value="UniProtKB-UniRule"/>
</dbReference>
<evidence type="ECO:0000313" key="8">
    <source>
        <dbReference type="Proteomes" id="UP000005707"/>
    </source>
</evidence>
<name>U2FRW9_9MOLU</name>
<reference evidence="7 8" key="1">
    <citation type="journal article" date="2011" name="J. Bacteriol.">
        <title>Genome sequence of Haloplasma contractile, an unusual contractile bacterium from a deep-sea anoxic brine lake.</title>
        <authorList>
            <person name="Antunes A."/>
            <person name="Alam I."/>
            <person name="El Dorry H."/>
            <person name="Siam R."/>
            <person name="Robertson A."/>
            <person name="Bajic V.B."/>
            <person name="Stingl U."/>
        </authorList>
    </citation>
    <scope>NUCLEOTIDE SEQUENCE [LARGE SCALE GENOMIC DNA]</scope>
    <source>
        <strain evidence="7 8">SSD-17B</strain>
    </source>
</reference>
<evidence type="ECO:0000256" key="4">
    <source>
        <dbReference type="ARBA" id="ARBA00022801"/>
    </source>
</evidence>
<keyword evidence="4 5" id="KW-0378">Hydrolase</keyword>
<gene>
    <name evidence="7" type="ORF">HLPCO_000380</name>
</gene>
<dbReference type="PANTHER" id="PTHR33317:SF4">
    <property type="entry name" value="POLYNUCLEOTIDYL TRANSFERASE, RIBONUCLEASE H-LIKE SUPERFAMILY PROTEIN"/>
    <property type="match status" value="1"/>
</dbReference>
<keyword evidence="1 5" id="KW-0963">Cytoplasm</keyword>
<dbReference type="AlphaFoldDB" id="U2FRW9"/>
<dbReference type="OrthoDB" id="9796140at2"/>
<evidence type="ECO:0000256" key="2">
    <source>
        <dbReference type="ARBA" id="ARBA00022517"/>
    </source>
</evidence>
<reference evidence="7 8" key="2">
    <citation type="journal article" date="2013" name="PLoS ONE">
        <title>INDIGO - INtegrated Data Warehouse of MIcrobial GenOmes with Examples from the Red Sea Extremophiles.</title>
        <authorList>
            <person name="Alam I."/>
            <person name="Antunes A."/>
            <person name="Kamau A.A."/>
            <person name="Ba Alawi W."/>
            <person name="Kalkatawi M."/>
            <person name="Stingl U."/>
            <person name="Bajic V.B."/>
        </authorList>
    </citation>
    <scope>NUCLEOTIDE SEQUENCE [LARGE SCALE GENOMIC DNA]</scope>
    <source>
        <strain evidence="7 8">SSD-17B</strain>
    </source>
</reference>
<dbReference type="EC" id="3.1.-.-" evidence="5"/>
<dbReference type="SUPFAM" id="SSF53098">
    <property type="entry name" value="Ribonuclease H-like"/>
    <property type="match status" value="1"/>
</dbReference>
<evidence type="ECO:0000259" key="6">
    <source>
        <dbReference type="SMART" id="SM00732"/>
    </source>
</evidence>
<dbReference type="SMART" id="SM00732">
    <property type="entry name" value="YqgFc"/>
    <property type="match status" value="1"/>
</dbReference>
<dbReference type="FunCoup" id="U2FRW9">
    <property type="interactions" value="264"/>
</dbReference>
<comment type="caution">
    <text evidence="7">The sequence shown here is derived from an EMBL/GenBank/DDBJ whole genome shotgun (WGS) entry which is preliminary data.</text>
</comment>
<dbReference type="Gene3D" id="3.30.420.140">
    <property type="entry name" value="YqgF/RNase H-like domain"/>
    <property type="match status" value="1"/>
</dbReference>
<dbReference type="HAMAP" id="MF_00651">
    <property type="entry name" value="Nuclease_YqgF"/>
    <property type="match status" value="1"/>
</dbReference>
<comment type="function">
    <text evidence="5">Could be a nuclease involved in processing of the 5'-end of pre-16S rRNA.</text>
</comment>
<dbReference type="STRING" id="1033810.HLPCO_000380"/>
<dbReference type="EMBL" id="AFNU02000001">
    <property type="protein sequence ID" value="ERJ13714.1"/>
    <property type="molecule type" value="Genomic_DNA"/>
</dbReference>
<comment type="subcellular location">
    <subcellularLocation>
        <location evidence="5">Cytoplasm</location>
    </subcellularLocation>
</comment>
<dbReference type="RefSeq" id="WP_008826181.1">
    <property type="nucleotide sequence ID" value="NZ_AFNU02000001.1"/>
</dbReference>
<dbReference type="CDD" id="cd16964">
    <property type="entry name" value="YqgF"/>
    <property type="match status" value="1"/>
</dbReference>
<dbReference type="InParanoid" id="U2FRW9"/>
<dbReference type="GO" id="GO:0005829">
    <property type="term" value="C:cytosol"/>
    <property type="evidence" value="ECO:0007669"/>
    <property type="project" value="TreeGrafter"/>
</dbReference>
<dbReference type="InterPro" id="IPR037027">
    <property type="entry name" value="YqgF/RNaseH-like_dom_sf"/>
</dbReference>
<comment type="similarity">
    <text evidence="5">Belongs to the YqgF HJR family.</text>
</comment>
<accession>U2FRW9</accession>
<evidence type="ECO:0000256" key="1">
    <source>
        <dbReference type="ARBA" id="ARBA00022490"/>
    </source>
</evidence>
<organism evidence="7 8">
    <name type="scientific">Haloplasma contractile SSD-17B</name>
    <dbReference type="NCBI Taxonomy" id="1033810"/>
    <lineage>
        <taxon>Bacteria</taxon>
        <taxon>Bacillati</taxon>
        <taxon>Mycoplasmatota</taxon>
        <taxon>Mollicutes</taxon>
        <taxon>Haloplasmatales</taxon>
        <taxon>Haloplasmataceae</taxon>
        <taxon>Haloplasma</taxon>
    </lineage>
</organism>
<evidence type="ECO:0000313" key="7">
    <source>
        <dbReference type="EMBL" id="ERJ13714.1"/>
    </source>
</evidence>
<evidence type="ECO:0000256" key="3">
    <source>
        <dbReference type="ARBA" id="ARBA00022722"/>
    </source>
</evidence>
<dbReference type="eggNOG" id="COG0816">
    <property type="taxonomic scope" value="Bacteria"/>
</dbReference>
<proteinExistence type="inferred from homology"/>
<keyword evidence="8" id="KW-1185">Reference proteome</keyword>
<evidence type="ECO:0000256" key="5">
    <source>
        <dbReference type="HAMAP-Rule" id="MF_00651"/>
    </source>
</evidence>
<dbReference type="InterPro" id="IPR005227">
    <property type="entry name" value="YqgF"/>
</dbReference>
<sequence length="138" mass="15681">MRALGLDLGSKTLGIAMSDALGYTAQGLETFRFNENHYVHAIDRVIELIDEHNVSKIVIGYPKNMDGSIGERAKIVERFVNKLKGKKPIDVVLWDERMTTMEAEKILIDADLSRKKRKKVIDKMAAIVILQSYLRSTY</sequence>
<feature type="domain" description="YqgF/RNase H-like" evidence="6">
    <location>
        <begin position="1"/>
        <end position="103"/>
    </location>
</feature>
<dbReference type="GO" id="GO:0004518">
    <property type="term" value="F:nuclease activity"/>
    <property type="evidence" value="ECO:0007669"/>
    <property type="project" value="UniProtKB-KW"/>
</dbReference>
<protein>
    <recommendedName>
        <fullName evidence="5">Putative pre-16S rRNA nuclease</fullName>
        <ecNumber evidence="5">3.1.-.-</ecNumber>
    </recommendedName>
</protein>
<dbReference type="PANTHER" id="PTHR33317">
    <property type="entry name" value="POLYNUCLEOTIDYL TRANSFERASE, RIBONUCLEASE H-LIKE SUPERFAMILY PROTEIN"/>
    <property type="match status" value="1"/>
</dbReference>
<keyword evidence="3 5" id="KW-0540">Nuclease</keyword>
<dbReference type="InterPro" id="IPR006641">
    <property type="entry name" value="YqgF/RNaseH-like_dom"/>
</dbReference>
<keyword evidence="2 5" id="KW-0690">Ribosome biogenesis</keyword>